<evidence type="ECO:0008006" key="4">
    <source>
        <dbReference type="Google" id="ProtNLM"/>
    </source>
</evidence>
<dbReference type="EMBL" id="QEWP01000002">
    <property type="protein sequence ID" value="PWE00885.1"/>
    <property type="molecule type" value="Genomic_DNA"/>
</dbReference>
<comment type="caution">
    <text evidence="2">The sequence shown here is derived from an EMBL/GenBank/DDBJ whole genome shotgun (WGS) entry which is preliminary data.</text>
</comment>
<dbReference type="Pfam" id="PF12771">
    <property type="entry name" value="SusD-like_2"/>
    <property type="match status" value="2"/>
</dbReference>
<proteinExistence type="predicted"/>
<dbReference type="RefSeq" id="WP_109263256.1">
    <property type="nucleotide sequence ID" value="NZ_QEWP01000002.1"/>
</dbReference>
<keyword evidence="1" id="KW-0732">Signal</keyword>
<keyword evidence="3" id="KW-1185">Reference proteome</keyword>
<dbReference type="Gene3D" id="1.20.120.840">
    <property type="entry name" value="SusD-like, tetratrico peptide repeats domain"/>
    <property type="match status" value="1"/>
</dbReference>
<dbReference type="Proteomes" id="UP000244956">
    <property type="component" value="Unassembled WGS sequence"/>
</dbReference>
<dbReference type="OrthoDB" id="1387301at2"/>
<sequence length="664" mass="75648">MKKIILNSILSLLMLFSAVSCQDKLEELYQDPDSFSKEQADKTGGVSVIAGFFTSQLTRGFFLRGEYGASYHQMRSGSRITGTGVQLYYNTVDYGVPYNLYDVEHDWGTNGFNNTVFNKVNNDWIKQVLWAQREYNLMSEEEKSTLDNLFMHLLHGLKAYGYQRAIDLYDKVPYIETGSAGGLDGEKAVYLGQEDIYPKLIEELGEIDDFLAELTLSDGEQAAFSNQDVIFDGDINKWRKYMNSLRLRCAMNVSERMPETTSSVITDLSGKPLLSEYDDVAGLADIAIVEPYRIQVELGITRAFRERADECRAPKKFLDDVMDCEPVENSVEMNGQTLYYFEGDNSATGLMDGTVDPRVAYMFSKDILGRYLGAETAWDDGTDPNSYYSKIMRGYYINDPVLTDPSIHFFAYGQNNEDTVKLNDEAINDMSAREPFLLAAMRERASKYQDIGWTIGTDDNLISEYNVVPQYNFNLRYPTIHAVETELALAEADVRGFGTLNGSARDHYKRAIELSCQYWYELNSSNNYSKSSTPSFPSNMDDSRIVRDRISIQYDASTYAENKAQEFDALSAQEKVQAIYDQLQLHYNFLNFETPYTAARRLIKYLGDNPANTYEVFEWKERMTYPGGIQASDPENWAIISAHNDPGIPVWISDRSTKWKNVLE</sequence>
<feature type="chain" id="PRO_5015680867" description="SusD/RagB family nutrient-binding outer membrane lipoprotein" evidence="1">
    <location>
        <begin position="22"/>
        <end position="664"/>
    </location>
</feature>
<evidence type="ECO:0000313" key="2">
    <source>
        <dbReference type="EMBL" id="PWE00885.1"/>
    </source>
</evidence>
<dbReference type="SUPFAM" id="SSF48452">
    <property type="entry name" value="TPR-like"/>
    <property type="match status" value="1"/>
</dbReference>
<evidence type="ECO:0000256" key="1">
    <source>
        <dbReference type="SAM" id="SignalP"/>
    </source>
</evidence>
<dbReference type="PROSITE" id="PS51257">
    <property type="entry name" value="PROKAR_LIPOPROTEIN"/>
    <property type="match status" value="1"/>
</dbReference>
<reference evidence="2 3" key="1">
    <citation type="submission" date="2018-05" db="EMBL/GenBank/DDBJ databases">
        <title>Marinilabilia rubrum sp. nov., isolated from saltern sediment.</title>
        <authorList>
            <person name="Zhang R."/>
        </authorList>
    </citation>
    <scope>NUCLEOTIDE SEQUENCE [LARGE SCALE GENOMIC DNA]</scope>
    <source>
        <strain evidence="2 3">WTE16</strain>
    </source>
</reference>
<dbReference type="InterPro" id="IPR011990">
    <property type="entry name" value="TPR-like_helical_dom_sf"/>
</dbReference>
<feature type="signal peptide" evidence="1">
    <location>
        <begin position="1"/>
        <end position="21"/>
    </location>
</feature>
<evidence type="ECO:0000313" key="3">
    <source>
        <dbReference type="Proteomes" id="UP000244956"/>
    </source>
</evidence>
<name>A0A2U2BCT3_9BACT</name>
<accession>A0A2U2BCT3</accession>
<dbReference type="AlphaFoldDB" id="A0A2U2BCT3"/>
<protein>
    <recommendedName>
        <fullName evidence="4">SusD/RagB family nutrient-binding outer membrane lipoprotein</fullName>
    </recommendedName>
</protein>
<dbReference type="Gene3D" id="1.25.40.390">
    <property type="match status" value="1"/>
</dbReference>
<dbReference type="InterPro" id="IPR041662">
    <property type="entry name" value="SusD-like_2"/>
</dbReference>
<gene>
    <name evidence="2" type="ORF">DDZ16_04670</name>
</gene>
<organism evidence="2 3">
    <name type="scientific">Marinilabilia rubra</name>
    <dbReference type="NCBI Taxonomy" id="2162893"/>
    <lineage>
        <taxon>Bacteria</taxon>
        <taxon>Pseudomonadati</taxon>
        <taxon>Bacteroidota</taxon>
        <taxon>Bacteroidia</taxon>
        <taxon>Marinilabiliales</taxon>
        <taxon>Marinilabiliaceae</taxon>
        <taxon>Marinilabilia</taxon>
    </lineage>
</organism>